<evidence type="ECO:0000256" key="3">
    <source>
        <dbReference type="ARBA" id="ARBA00022840"/>
    </source>
</evidence>
<dbReference type="PANTHER" id="PTHR19211">
    <property type="entry name" value="ATP-BINDING TRANSPORT PROTEIN-RELATED"/>
    <property type="match status" value="1"/>
</dbReference>
<evidence type="ECO:0000256" key="2">
    <source>
        <dbReference type="ARBA" id="ARBA00022741"/>
    </source>
</evidence>
<dbReference type="InterPro" id="IPR017871">
    <property type="entry name" value="ABC_transporter-like_CS"/>
</dbReference>
<dbReference type="EMBL" id="CP032549">
    <property type="protein sequence ID" value="QIV88124.1"/>
    <property type="molecule type" value="Genomic_DNA"/>
</dbReference>
<sequence length="568" mass="62583">MTHSHDQRPVSPENRESAPDYICLLEDISVSFADRDVLVHCDLTISGRERLAVLGDNGSGKSTLMRVIAGTLETDGGQRHMNAPGGVAYAAQNPRFAAGMSIQQVIDSFHARFRELETLMRIISGKLQAAEGAAADRLMAQLQQVTDIYEAADGYTLAQRLDSALQQLGLGEMNREADVSRLSGGQRSRLALACVLCSGAQLLLLDEPTNDLDEAALAWLEKSVDKHRGALVLITHDRMFLKRFARSILEVHDGQLSRYGNGYDGYLHAKEQERAAAVEAYDLWLAEMAHSKKLVEKNAARVAAIPRKMEMAGFGHGNFRSRERSHGSTSKIRQAKSRIEELESNPAPKPATELEFSLPAGAALHESTETLIHVQKIRREQPPKLSTGSFEVKLGERWLVTGPNGAGKSSLLKMLSGELDYEGGIIQRASDLRCAWLRQDLGEVTGDSLIEAFALATDQYVDDAAEVLAKLGLFAPEDFLRHPLALSVGQRRRLELAIAVSSQAHVLFLDEPTNHISPALVEQLEDALEDFPGTVVTVSHDRRWQQKLKVHPDLQRLHVRDGSVQVVR</sequence>
<feature type="domain" description="ABC transporter" evidence="5">
    <location>
        <begin position="369"/>
        <end position="567"/>
    </location>
</feature>
<feature type="region of interest" description="Disordered" evidence="4">
    <location>
        <begin position="314"/>
        <end position="349"/>
    </location>
</feature>
<evidence type="ECO:0000313" key="6">
    <source>
        <dbReference type="EMBL" id="QIV88124.1"/>
    </source>
</evidence>
<dbReference type="Pfam" id="PF12848">
    <property type="entry name" value="ABC_tran_Xtn"/>
    <property type="match status" value="1"/>
</dbReference>
<evidence type="ECO:0000259" key="5">
    <source>
        <dbReference type="PROSITE" id="PS50893"/>
    </source>
</evidence>
<dbReference type="InterPro" id="IPR003593">
    <property type="entry name" value="AAA+_ATPase"/>
</dbReference>
<accession>A0A6H0SLC4</accession>
<dbReference type="Pfam" id="PF00005">
    <property type="entry name" value="ABC_tran"/>
    <property type="match status" value="2"/>
</dbReference>
<keyword evidence="2" id="KW-0547">Nucleotide-binding</keyword>
<proteinExistence type="predicted"/>
<dbReference type="FunFam" id="3.40.50.300:FF:000011">
    <property type="entry name" value="Putative ABC transporter ATP-binding component"/>
    <property type="match status" value="1"/>
</dbReference>
<name>A0A6H0SLC4_9MICC</name>
<keyword evidence="3 6" id="KW-0067">ATP-binding</keyword>
<dbReference type="CDD" id="cd03221">
    <property type="entry name" value="ABCF_EF-3"/>
    <property type="match status" value="1"/>
</dbReference>
<dbReference type="InterPro" id="IPR027417">
    <property type="entry name" value="P-loop_NTPase"/>
</dbReference>
<keyword evidence="7" id="KW-1185">Reference proteome</keyword>
<dbReference type="AlphaFoldDB" id="A0A6H0SLC4"/>
<reference evidence="6 7" key="1">
    <citation type="submission" date="2018-09" db="EMBL/GenBank/DDBJ databases">
        <title>Glutamicibacter mishrai S5-52T (LMG 29155T = KCTC 39846T).</title>
        <authorList>
            <person name="Das S.K."/>
        </authorList>
    </citation>
    <scope>NUCLEOTIDE SEQUENCE [LARGE SCALE GENOMIC DNA]</scope>
    <source>
        <strain evidence="6 7">S5-52</strain>
    </source>
</reference>
<gene>
    <name evidence="6" type="ORF">D3791_14015</name>
</gene>
<dbReference type="PANTHER" id="PTHR19211:SF14">
    <property type="entry name" value="ATP-BINDING CASSETTE SUB-FAMILY F MEMBER 1"/>
    <property type="match status" value="1"/>
</dbReference>
<dbReference type="InterPro" id="IPR032781">
    <property type="entry name" value="ABC_tran_Xtn"/>
</dbReference>
<dbReference type="SUPFAM" id="SSF52540">
    <property type="entry name" value="P-loop containing nucleoside triphosphate hydrolases"/>
    <property type="match status" value="2"/>
</dbReference>
<dbReference type="GO" id="GO:0005524">
    <property type="term" value="F:ATP binding"/>
    <property type="evidence" value="ECO:0007669"/>
    <property type="project" value="UniProtKB-KW"/>
</dbReference>
<dbReference type="InterPro" id="IPR050611">
    <property type="entry name" value="ABCF"/>
</dbReference>
<dbReference type="NCBIfam" id="NF000355">
    <property type="entry name" value="ribo_prot_ABC_F"/>
    <property type="match status" value="1"/>
</dbReference>
<keyword evidence="1" id="KW-0677">Repeat</keyword>
<dbReference type="RefSeq" id="WP_172512562.1">
    <property type="nucleotide sequence ID" value="NZ_CP032549.1"/>
</dbReference>
<feature type="domain" description="ABC transporter" evidence="5">
    <location>
        <begin position="23"/>
        <end position="278"/>
    </location>
</feature>
<dbReference type="PROSITE" id="PS00211">
    <property type="entry name" value="ABC_TRANSPORTER_1"/>
    <property type="match status" value="2"/>
</dbReference>
<dbReference type="Proteomes" id="UP000502331">
    <property type="component" value="Chromosome"/>
</dbReference>
<evidence type="ECO:0000313" key="7">
    <source>
        <dbReference type="Proteomes" id="UP000502331"/>
    </source>
</evidence>
<dbReference type="PROSITE" id="PS50893">
    <property type="entry name" value="ABC_TRANSPORTER_2"/>
    <property type="match status" value="2"/>
</dbReference>
<dbReference type="InterPro" id="IPR003439">
    <property type="entry name" value="ABC_transporter-like_ATP-bd"/>
</dbReference>
<organism evidence="6 7">
    <name type="scientific">Glutamicibacter mishrai</name>
    <dbReference type="NCBI Taxonomy" id="1775880"/>
    <lineage>
        <taxon>Bacteria</taxon>
        <taxon>Bacillati</taxon>
        <taxon>Actinomycetota</taxon>
        <taxon>Actinomycetes</taxon>
        <taxon>Micrococcales</taxon>
        <taxon>Micrococcaceae</taxon>
        <taxon>Glutamicibacter</taxon>
    </lineage>
</organism>
<dbReference type="GO" id="GO:0016887">
    <property type="term" value="F:ATP hydrolysis activity"/>
    <property type="evidence" value="ECO:0007669"/>
    <property type="project" value="InterPro"/>
</dbReference>
<evidence type="ECO:0000256" key="4">
    <source>
        <dbReference type="SAM" id="MobiDB-lite"/>
    </source>
</evidence>
<evidence type="ECO:0000256" key="1">
    <source>
        <dbReference type="ARBA" id="ARBA00022737"/>
    </source>
</evidence>
<dbReference type="Gene3D" id="3.40.50.300">
    <property type="entry name" value="P-loop containing nucleotide triphosphate hydrolases"/>
    <property type="match status" value="2"/>
</dbReference>
<protein>
    <submittedName>
        <fullName evidence="6">ABC transporter ATP-binding protein</fullName>
    </submittedName>
</protein>
<dbReference type="SMART" id="SM00382">
    <property type="entry name" value="AAA"/>
    <property type="match status" value="2"/>
</dbReference>